<gene>
    <name evidence="2" type="ORF">S03H2_20630</name>
</gene>
<name>X1EZ25_9ZZZZ</name>
<feature type="transmembrane region" description="Helical" evidence="1">
    <location>
        <begin position="21"/>
        <end position="40"/>
    </location>
</feature>
<keyword evidence="1" id="KW-0472">Membrane</keyword>
<reference evidence="2" key="1">
    <citation type="journal article" date="2014" name="Front. Microbiol.">
        <title>High frequency of phylogenetically diverse reductive dehalogenase-homologous genes in deep subseafloor sedimentary metagenomes.</title>
        <authorList>
            <person name="Kawai M."/>
            <person name="Futagami T."/>
            <person name="Toyoda A."/>
            <person name="Takaki Y."/>
            <person name="Nishi S."/>
            <person name="Hori S."/>
            <person name="Arai W."/>
            <person name="Tsubouchi T."/>
            <person name="Morono Y."/>
            <person name="Uchiyama I."/>
            <person name="Ito T."/>
            <person name="Fujiyama A."/>
            <person name="Inagaki F."/>
            <person name="Takami H."/>
        </authorList>
    </citation>
    <scope>NUCLEOTIDE SEQUENCE</scope>
    <source>
        <strain evidence="2">Expedition CK06-06</strain>
    </source>
</reference>
<dbReference type="InterPro" id="IPR036259">
    <property type="entry name" value="MFS_trans_sf"/>
</dbReference>
<feature type="transmembrane region" description="Helical" evidence="1">
    <location>
        <begin position="52"/>
        <end position="72"/>
    </location>
</feature>
<keyword evidence="1" id="KW-1133">Transmembrane helix</keyword>
<sequence>MGSAPSERQGIAAGILATARSTGMVLGVGLAGAIFTTIMAESAGENTIYEAIHTSFIIAAIMAAIGAFTSAIKK</sequence>
<comment type="caution">
    <text evidence="2">The sequence shown here is derived from an EMBL/GenBank/DDBJ whole genome shotgun (WGS) entry which is preliminary data.</text>
</comment>
<proteinExistence type="predicted"/>
<evidence type="ECO:0000313" key="2">
    <source>
        <dbReference type="EMBL" id="GAH38636.1"/>
    </source>
</evidence>
<evidence type="ECO:0008006" key="3">
    <source>
        <dbReference type="Google" id="ProtNLM"/>
    </source>
</evidence>
<dbReference type="SUPFAM" id="SSF103473">
    <property type="entry name" value="MFS general substrate transporter"/>
    <property type="match status" value="1"/>
</dbReference>
<protein>
    <recommendedName>
        <fullName evidence="3">Major facilitator superfamily (MFS) profile domain-containing protein</fullName>
    </recommendedName>
</protein>
<dbReference type="AlphaFoldDB" id="X1EZ25"/>
<dbReference type="EMBL" id="BARU01010895">
    <property type="protein sequence ID" value="GAH38636.1"/>
    <property type="molecule type" value="Genomic_DNA"/>
</dbReference>
<accession>X1EZ25</accession>
<organism evidence="2">
    <name type="scientific">marine sediment metagenome</name>
    <dbReference type="NCBI Taxonomy" id="412755"/>
    <lineage>
        <taxon>unclassified sequences</taxon>
        <taxon>metagenomes</taxon>
        <taxon>ecological metagenomes</taxon>
    </lineage>
</organism>
<evidence type="ECO:0000256" key="1">
    <source>
        <dbReference type="SAM" id="Phobius"/>
    </source>
</evidence>
<keyword evidence="1" id="KW-0812">Transmembrane</keyword>